<keyword evidence="3" id="KW-1185">Reference proteome</keyword>
<sequence>MESVSFWGKGWLVVPVTGPTGEWGRRSRERSHTGSIRSRETRIDYVERHSDSSLKTQCHLKHSQPDPGPQDGPKDSEVFLRRLYYYAVLDPKTLNTCALLEPSGNVHWKKQLLVLVC</sequence>
<name>A0A151M9P0_ALLMI</name>
<gene>
    <name evidence="2" type="ORF">Y1Q_0001497</name>
</gene>
<evidence type="ECO:0000313" key="2">
    <source>
        <dbReference type="EMBL" id="KYO21234.1"/>
    </source>
</evidence>
<protein>
    <submittedName>
        <fullName evidence="2">Uncharacterized protein</fullName>
    </submittedName>
</protein>
<evidence type="ECO:0000313" key="3">
    <source>
        <dbReference type="Proteomes" id="UP000050525"/>
    </source>
</evidence>
<feature type="region of interest" description="Disordered" evidence="1">
    <location>
        <begin position="17"/>
        <end position="75"/>
    </location>
</feature>
<dbReference type="EMBL" id="AKHW03006295">
    <property type="protein sequence ID" value="KYO21234.1"/>
    <property type="molecule type" value="Genomic_DNA"/>
</dbReference>
<comment type="caution">
    <text evidence="2">The sequence shown here is derived from an EMBL/GenBank/DDBJ whole genome shotgun (WGS) entry which is preliminary data.</text>
</comment>
<proteinExistence type="predicted"/>
<evidence type="ECO:0000256" key="1">
    <source>
        <dbReference type="SAM" id="MobiDB-lite"/>
    </source>
</evidence>
<reference evidence="2 3" key="1">
    <citation type="journal article" date="2012" name="Genome Biol.">
        <title>Sequencing three crocodilian genomes to illuminate the evolution of archosaurs and amniotes.</title>
        <authorList>
            <person name="St John J.A."/>
            <person name="Braun E.L."/>
            <person name="Isberg S.R."/>
            <person name="Miles L.G."/>
            <person name="Chong A.Y."/>
            <person name="Gongora J."/>
            <person name="Dalzell P."/>
            <person name="Moran C."/>
            <person name="Bed'hom B."/>
            <person name="Abzhanov A."/>
            <person name="Burgess S.C."/>
            <person name="Cooksey A.M."/>
            <person name="Castoe T.A."/>
            <person name="Crawford N.G."/>
            <person name="Densmore L.D."/>
            <person name="Drew J.C."/>
            <person name="Edwards S.V."/>
            <person name="Faircloth B.C."/>
            <person name="Fujita M.K."/>
            <person name="Greenwold M.J."/>
            <person name="Hoffmann F.G."/>
            <person name="Howard J.M."/>
            <person name="Iguchi T."/>
            <person name="Janes D.E."/>
            <person name="Khan S.Y."/>
            <person name="Kohno S."/>
            <person name="de Koning A.J."/>
            <person name="Lance S.L."/>
            <person name="McCarthy F.M."/>
            <person name="McCormack J.E."/>
            <person name="Merchant M.E."/>
            <person name="Peterson D.G."/>
            <person name="Pollock D.D."/>
            <person name="Pourmand N."/>
            <person name="Raney B.J."/>
            <person name="Roessler K.A."/>
            <person name="Sanford J.R."/>
            <person name="Sawyer R.H."/>
            <person name="Schmidt C.J."/>
            <person name="Triplett E.W."/>
            <person name="Tuberville T.D."/>
            <person name="Venegas-Anaya M."/>
            <person name="Howard J.T."/>
            <person name="Jarvis E.D."/>
            <person name="Guillette L.J.Jr."/>
            <person name="Glenn T.C."/>
            <person name="Green R.E."/>
            <person name="Ray D.A."/>
        </authorList>
    </citation>
    <scope>NUCLEOTIDE SEQUENCE [LARGE SCALE GENOMIC DNA]</scope>
    <source>
        <strain evidence="2">KSC_2009_1</strain>
    </source>
</reference>
<dbReference type="AlphaFoldDB" id="A0A151M9P0"/>
<organism evidence="2 3">
    <name type="scientific">Alligator mississippiensis</name>
    <name type="common">American alligator</name>
    <dbReference type="NCBI Taxonomy" id="8496"/>
    <lineage>
        <taxon>Eukaryota</taxon>
        <taxon>Metazoa</taxon>
        <taxon>Chordata</taxon>
        <taxon>Craniata</taxon>
        <taxon>Vertebrata</taxon>
        <taxon>Euteleostomi</taxon>
        <taxon>Archelosauria</taxon>
        <taxon>Archosauria</taxon>
        <taxon>Crocodylia</taxon>
        <taxon>Alligatoridae</taxon>
        <taxon>Alligatorinae</taxon>
        <taxon>Alligator</taxon>
    </lineage>
</organism>
<feature type="compositionally biased region" description="Basic and acidic residues" evidence="1">
    <location>
        <begin position="23"/>
        <end position="52"/>
    </location>
</feature>
<dbReference type="Proteomes" id="UP000050525">
    <property type="component" value="Unassembled WGS sequence"/>
</dbReference>
<accession>A0A151M9P0</accession>